<evidence type="ECO:0000256" key="1">
    <source>
        <dbReference type="SAM" id="MobiDB-lite"/>
    </source>
</evidence>
<dbReference type="AlphaFoldDB" id="A0AAE1RZW7"/>
<organism evidence="2 3">
    <name type="scientific">Anisodus tanguticus</name>
    <dbReference type="NCBI Taxonomy" id="243964"/>
    <lineage>
        <taxon>Eukaryota</taxon>
        <taxon>Viridiplantae</taxon>
        <taxon>Streptophyta</taxon>
        <taxon>Embryophyta</taxon>
        <taxon>Tracheophyta</taxon>
        <taxon>Spermatophyta</taxon>
        <taxon>Magnoliopsida</taxon>
        <taxon>eudicotyledons</taxon>
        <taxon>Gunneridae</taxon>
        <taxon>Pentapetalae</taxon>
        <taxon>asterids</taxon>
        <taxon>lamiids</taxon>
        <taxon>Solanales</taxon>
        <taxon>Solanaceae</taxon>
        <taxon>Solanoideae</taxon>
        <taxon>Hyoscyameae</taxon>
        <taxon>Anisodus</taxon>
    </lineage>
</organism>
<feature type="region of interest" description="Disordered" evidence="1">
    <location>
        <begin position="293"/>
        <end position="328"/>
    </location>
</feature>
<proteinExistence type="predicted"/>
<evidence type="ECO:0000313" key="3">
    <source>
        <dbReference type="Proteomes" id="UP001291623"/>
    </source>
</evidence>
<dbReference type="PANTHER" id="PTHR31314">
    <property type="entry name" value="MYB FAMILY TRANSCRIPTION FACTOR PHL7-LIKE"/>
    <property type="match status" value="1"/>
</dbReference>
<gene>
    <name evidence="2" type="ORF">RND71_019872</name>
</gene>
<comment type="caution">
    <text evidence="2">The sequence shown here is derived from an EMBL/GenBank/DDBJ whole genome shotgun (WGS) entry which is preliminary data.</text>
</comment>
<keyword evidence="3" id="KW-1185">Reference proteome</keyword>
<evidence type="ECO:0000313" key="2">
    <source>
        <dbReference type="EMBL" id="KAK4360920.1"/>
    </source>
</evidence>
<protein>
    <submittedName>
        <fullName evidence="2">Uncharacterized protein</fullName>
    </submittedName>
</protein>
<dbReference type="InterPro" id="IPR046955">
    <property type="entry name" value="PHR1-like"/>
</dbReference>
<dbReference type="Gene3D" id="1.10.10.60">
    <property type="entry name" value="Homeodomain-like"/>
    <property type="match status" value="1"/>
</dbReference>
<dbReference type="EMBL" id="JAVYJV010000010">
    <property type="protein sequence ID" value="KAK4360920.1"/>
    <property type="molecule type" value="Genomic_DNA"/>
</dbReference>
<sequence>MKGLEFSENSSRNSLSLSILRSVGEQPIILENNNNKSSGVRPYVRSKMLRLRWTHDLHRSFVHAVERLGGEDPEAANGSKRNIMDGADQMNYPHGNFHYSNGNGKSFFDGHPNSTVTSNYSDLIASRPTILPPPWKHMQEMRENKFTGFKGRSSPCTMFQDFFNGCNVQDGNGSKIVLRYGNSLSIIETAEEEDSGSTIVLAYPAIARSLGMEPKAAADEQKEYFHHPLPPFFGGFGGMRGGIRPPFGLGAGIGGLGGGIGGGFGSGFGPFIGGGGTSSVGAGNGFGSSINEGFGDNGGNNPNNEINGELGAGDLVEGGDAAIGHDLP</sequence>
<accession>A0AAE1RZW7</accession>
<reference evidence="2" key="1">
    <citation type="submission" date="2023-12" db="EMBL/GenBank/DDBJ databases">
        <title>Genome assembly of Anisodus tanguticus.</title>
        <authorList>
            <person name="Wang Y.-J."/>
        </authorList>
    </citation>
    <scope>NUCLEOTIDE SEQUENCE</scope>
    <source>
        <strain evidence="2">KB-2021</strain>
        <tissue evidence="2">Leaf</tissue>
    </source>
</reference>
<name>A0AAE1RZW7_9SOLA</name>
<dbReference type="Proteomes" id="UP001291623">
    <property type="component" value="Unassembled WGS sequence"/>
</dbReference>
<dbReference type="PANTHER" id="PTHR31314:SF84">
    <property type="entry name" value="HOMEODOMAIN-LIKE SUPERFAMILY PROTEIN-RELATED"/>
    <property type="match status" value="1"/>
</dbReference>
<dbReference type="GO" id="GO:0003700">
    <property type="term" value="F:DNA-binding transcription factor activity"/>
    <property type="evidence" value="ECO:0007669"/>
    <property type="project" value="InterPro"/>
</dbReference>
<feature type="compositionally biased region" description="Low complexity" evidence="1">
    <location>
        <begin position="293"/>
        <end position="309"/>
    </location>
</feature>